<protein>
    <submittedName>
        <fullName evidence="2">Uncharacterized protein</fullName>
    </submittedName>
</protein>
<evidence type="ECO:0000256" key="1">
    <source>
        <dbReference type="SAM" id="MobiDB-lite"/>
    </source>
</evidence>
<reference evidence="2 3" key="1">
    <citation type="submission" date="2019-04" db="EMBL/GenBank/DDBJ databases">
        <title>Friends and foes A comparative genomics studyof 23 Aspergillus species from section Flavi.</title>
        <authorList>
            <consortium name="DOE Joint Genome Institute"/>
            <person name="Kjaerbolling I."/>
            <person name="Vesth T."/>
            <person name="Frisvad J.C."/>
            <person name="Nybo J.L."/>
            <person name="Theobald S."/>
            <person name="Kildgaard S."/>
            <person name="Isbrandt T."/>
            <person name="Kuo A."/>
            <person name="Sato A."/>
            <person name="Lyhne E.K."/>
            <person name="Kogle M.E."/>
            <person name="Wiebenga A."/>
            <person name="Kun R.S."/>
            <person name="Lubbers R.J."/>
            <person name="Makela M.R."/>
            <person name="Barry K."/>
            <person name="Chovatia M."/>
            <person name="Clum A."/>
            <person name="Daum C."/>
            <person name="Haridas S."/>
            <person name="He G."/>
            <person name="LaButti K."/>
            <person name="Lipzen A."/>
            <person name="Mondo S."/>
            <person name="Riley R."/>
            <person name="Salamov A."/>
            <person name="Simmons B.A."/>
            <person name="Magnuson J.K."/>
            <person name="Henrissat B."/>
            <person name="Mortensen U.H."/>
            <person name="Larsen T.O."/>
            <person name="Devries R.P."/>
            <person name="Grigoriev I.V."/>
            <person name="Machida M."/>
            <person name="Baker S.E."/>
            <person name="Andersen M.R."/>
        </authorList>
    </citation>
    <scope>NUCLEOTIDE SEQUENCE [LARGE SCALE GENOMIC DNA]</scope>
    <source>
        <strain evidence="2 3">CBS 763.97</strain>
    </source>
</reference>
<proteinExistence type="predicted"/>
<dbReference type="EMBL" id="ML737773">
    <property type="protein sequence ID" value="KAE8360475.1"/>
    <property type="molecule type" value="Genomic_DNA"/>
</dbReference>
<dbReference type="Proteomes" id="UP000326268">
    <property type="component" value="Unassembled WGS sequence"/>
</dbReference>
<dbReference type="AlphaFoldDB" id="A0A5N6ZSU9"/>
<feature type="region of interest" description="Disordered" evidence="1">
    <location>
        <begin position="135"/>
        <end position="155"/>
    </location>
</feature>
<evidence type="ECO:0000313" key="3">
    <source>
        <dbReference type="Proteomes" id="UP000326268"/>
    </source>
</evidence>
<keyword evidence="3" id="KW-1185">Reference proteome</keyword>
<sequence>MPTNHRAIFTEEWNMHFCPKDAIDRRRGLGTTWLHKKGSTGVFCDAWQDFRIGKWQKELEEMEKRAELIILLAHGVVQETCVCQGGIRMSDHHSRHNSPVAETPWLQKSMRESNHIGDGNLPIGQPIPPVLLEHSQHRSTDAEYESTHPPSQTSLADCTEASTVSMETRIPIQGPTGQQDTALEDLNMKCFTTTRIISSADMSWCPELLVYESDSTPRSPRDPDAMSTDHHWAFLMEDQGLKLDREIQSMGLDYWARVLQNNISLRGN</sequence>
<dbReference type="RefSeq" id="XP_031923556.1">
    <property type="nucleotide sequence ID" value="XM_032068316.1"/>
</dbReference>
<evidence type="ECO:0000313" key="2">
    <source>
        <dbReference type="EMBL" id="KAE8360475.1"/>
    </source>
</evidence>
<name>A0A5N6ZSU9_9EURO</name>
<dbReference type="GeneID" id="43652762"/>
<accession>A0A5N6ZSU9</accession>
<organism evidence="2 3">
    <name type="scientific">Aspergillus caelatus</name>
    <dbReference type="NCBI Taxonomy" id="61420"/>
    <lineage>
        <taxon>Eukaryota</taxon>
        <taxon>Fungi</taxon>
        <taxon>Dikarya</taxon>
        <taxon>Ascomycota</taxon>
        <taxon>Pezizomycotina</taxon>
        <taxon>Eurotiomycetes</taxon>
        <taxon>Eurotiomycetidae</taxon>
        <taxon>Eurotiales</taxon>
        <taxon>Aspergillaceae</taxon>
        <taxon>Aspergillus</taxon>
        <taxon>Aspergillus subgen. Circumdati</taxon>
    </lineage>
</organism>
<dbReference type="OrthoDB" id="3560376at2759"/>
<gene>
    <name evidence="2" type="ORF">BDV27DRAFT_134500</name>
</gene>